<sequence length="271" mass="30241">MKPTPYVASLRIYEPLSAFEPVDRIRWQNIDASLDSRKEEQALALRRLVFPEPPAVRPDGAHVLDIDGTRFVSPWSTATRCWAALDDFKESLPSSITPFFISPSLEEVITTGVDLLEDRVPHIITENWVVPPRWFSLFTADERVRGEDADGPFSIARTSMSKARERAERSHEIVLGAFGQGLVEQEIENMLDWLELFHPQSLVELDYGGLAGYLDSALRAQDLDGINDDTSIEDVSHSLSGLSAGDGAIAGQGYERLVSRWRLVQAFESAI</sequence>
<evidence type="ECO:0000259" key="1">
    <source>
        <dbReference type="Pfam" id="PF26312"/>
    </source>
</evidence>
<proteinExistence type="predicted"/>
<organism evidence="2">
    <name type="scientific">freshwater metagenome</name>
    <dbReference type="NCBI Taxonomy" id="449393"/>
    <lineage>
        <taxon>unclassified sequences</taxon>
        <taxon>metagenomes</taxon>
        <taxon>ecological metagenomes</taxon>
    </lineage>
</organism>
<dbReference type="Pfam" id="PF26312">
    <property type="entry name" value="DUF8083"/>
    <property type="match status" value="1"/>
</dbReference>
<protein>
    <submittedName>
        <fullName evidence="2">Unannotated protein</fullName>
    </submittedName>
</protein>
<dbReference type="InterPro" id="IPR058396">
    <property type="entry name" value="DUF8083"/>
</dbReference>
<feature type="domain" description="DUF8083" evidence="1">
    <location>
        <begin position="6"/>
        <end position="267"/>
    </location>
</feature>
<dbReference type="EMBL" id="CAESPC010000124">
    <property type="protein sequence ID" value="CAB4367153.1"/>
    <property type="molecule type" value="Genomic_DNA"/>
</dbReference>
<reference evidence="2" key="1">
    <citation type="submission" date="2020-05" db="EMBL/GenBank/DDBJ databases">
        <authorList>
            <person name="Chiriac C."/>
            <person name="Salcher M."/>
            <person name="Ghai R."/>
            <person name="Kavagutti S V."/>
        </authorList>
    </citation>
    <scope>NUCLEOTIDE SEQUENCE</scope>
</reference>
<accession>A0A6J6AEA5</accession>
<name>A0A6J6AEA5_9ZZZZ</name>
<evidence type="ECO:0000313" key="2">
    <source>
        <dbReference type="EMBL" id="CAB4367153.1"/>
    </source>
</evidence>
<gene>
    <name evidence="2" type="ORF">UFOPK4180_00754</name>
</gene>
<dbReference type="AlphaFoldDB" id="A0A6J6AEA5"/>